<evidence type="ECO:0000313" key="3">
    <source>
        <dbReference type="Proteomes" id="UP001501310"/>
    </source>
</evidence>
<evidence type="ECO:0000256" key="1">
    <source>
        <dbReference type="SAM" id="Phobius"/>
    </source>
</evidence>
<feature type="transmembrane region" description="Helical" evidence="1">
    <location>
        <begin position="86"/>
        <end position="104"/>
    </location>
</feature>
<accession>A0ABP7RRP0</accession>
<keyword evidence="3" id="KW-1185">Reference proteome</keyword>
<feature type="transmembrane region" description="Helical" evidence="1">
    <location>
        <begin position="116"/>
        <end position="135"/>
    </location>
</feature>
<keyword evidence="1" id="KW-0812">Transmembrane</keyword>
<proteinExistence type="predicted"/>
<keyword evidence="1" id="KW-0472">Membrane</keyword>
<evidence type="ECO:0008006" key="4">
    <source>
        <dbReference type="Google" id="ProtNLM"/>
    </source>
</evidence>
<dbReference type="RefSeq" id="WP_344709084.1">
    <property type="nucleotide sequence ID" value="NZ_BAAAZD010000001.1"/>
</dbReference>
<protein>
    <recommendedName>
        <fullName evidence="4">DUF2177 family protein</fullName>
    </recommendedName>
</protein>
<name>A0ABP7RRP0_9SPHN</name>
<sequence>MADMAMHSGRPASGAYWIGAVAVLAFELVGCGGYLATVLANPVAAPPDQQMLMAAMPKWQIPVYAIAVWSGLAGAVLLLMRRRWAVPVLLVSLLCAIGTFLPFVTVPAVKALATPANGYAAATVIVLCLLTFLFARSAAAKGILR</sequence>
<gene>
    <name evidence="2" type="ORF">GCM10022211_10160</name>
</gene>
<reference evidence="3" key="1">
    <citation type="journal article" date="2019" name="Int. J. Syst. Evol. Microbiol.">
        <title>The Global Catalogue of Microorganisms (GCM) 10K type strain sequencing project: providing services to taxonomists for standard genome sequencing and annotation.</title>
        <authorList>
            <consortium name="The Broad Institute Genomics Platform"/>
            <consortium name="The Broad Institute Genome Sequencing Center for Infectious Disease"/>
            <person name="Wu L."/>
            <person name="Ma J."/>
        </authorList>
    </citation>
    <scope>NUCLEOTIDE SEQUENCE [LARGE SCALE GENOMIC DNA]</scope>
    <source>
        <strain evidence="3">JCM 16603</strain>
    </source>
</reference>
<dbReference type="EMBL" id="BAAAZD010000001">
    <property type="protein sequence ID" value="GAA4001286.1"/>
    <property type="molecule type" value="Genomic_DNA"/>
</dbReference>
<keyword evidence="1" id="KW-1133">Transmembrane helix</keyword>
<evidence type="ECO:0000313" key="2">
    <source>
        <dbReference type="EMBL" id="GAA4001286.1"/>
    </source>
</evidence>
<comment type="caution">
    <text evidence="2">The sequence shown here is derived from an EMBL/GenBank/DDBJ whole genome shotgun (WGS) entry which is preliminary data.</text>
</comment>
<feature type="transmembrane region" description="Helical" evidence="1">
    <location>
        <begin position="14"/>
        <end position="39"/>
    </location>
</feature>
<feature type="transmembrane region" description="Helical" evidence="1">
    <location>
        <begin position="59"/>
        <end position="79"/>
    </location>
</feature>
<dbReference type="Proteomes" id="UP001501310">
    <property type="component" value="Unassembled WGS sequence"/>
</dbReference>
<organism evidence="2 3">
    <name type="scientific">Sphingomonas humi</name>
    <dbReference type="NCBI Taxonomy" id="335630"/>
    <lineage>
        <taxon>Bacteria</taxon>
        <taxon>Pseudomonadati</taxon>
        <taxon>Pseudomonadota</taxon>
        <taxon>Alphaproteobacteria</taxon>
        <taxon>Sphingomonadales</taxon>
        <taxon>Sphingomonadaceae</taxon>
        <taxon>Sphingomonas</taxon>
    </lineage>
</organism>